<dbReference type="InterPro" id="IPR036291">
    <property type="entry name" value="NAD(P)-bd_dom_sf"/>
</dbReference>
<gene>
    <name evidence="3" type="ORF">ENS15_06920</name>
</gene>
<organism evidence="3">
    <name type="scientific">candidate division WOR-3 bacterium</name>
    <dbReference type="NCBI Taxonomy" id="2052148"/>
    <lineage>
        <taxon>Bacteria</taxon>
        <taxon>Bacteria division WOR-3</taxon>
    </lineage>
</organism>
<dbReference type="InterPro" id="IPR055170">
    <property type="entry name" value="GFO_IDH_MocA-like_dom"/>
</dbReference>
<sequence>MKSVAVIGYGYWGPNLLRVLDSLKNVKVKYVCDLNEKRLHDAKEKYPNYIYTTNVDNIFNDKDVDGIIIATPIETHYQLAKRGFESGKDVFVEKPLAGSSKESLELVEMGKKFGKILMVGHTFVYSPPVRKMKSIIESNELGDIYFMTSSRVNLGLHRKSISVVWDLAPHDLSIIFFCLGEYPNFIDAIGRDSIIKGIPDVSFINLKFPSNIVANIELSWLAPTKMRRTVVVGSKKMLVYDDGEPNEKIRVYDKGIDIKDPESFGEYQLTYRTGDMYVPRVENVEPLKLEMEEFIDCMETRKKPISDGEFGLRIVETIEKADKILYDSL</sequence>
<evidence type="ECO:0000313" key="3">
    <source>
        <dbReference type="EMBL" id="HFK24357.1"/>
    </source>
</evidence>
<proteinExistence type="predicted"/>
<dbReference type="InterPro" id="IPR000683">
    <property type="entry name" value="Gfo/Idh/MocA-like_OxRdtase_N"/>
</dbReference>
<dbReference type="Pfam" id="PF22725">
    <property type="entry name" value="GFO_IDH_MocA_C3"/>
    <property type="match status" value="1"/>
</dbReference>
<dbReference type="InterPro" id="IPR051450">
    <property type="entry name" value="Gfo/Idh/MocA_Oxidoreductases"/>
</dbReference>
<dbReference type="SUPFAM" id="SSF55347">
    <property type="entry name" value="Glyceraldehyde-3-phosphate dehydrogenase-like, C-terminal domain"/>
    <property type="match status" value="1"/>
</dbReference>
<dbReference type="Gene3D" id="3.30.360.10">
    <property type="entry name" value="Dihydrodipicolinate Reductase, domain 2"/>
    <property type="match status" value="1"/>
</dbReference>
<evidence type="ECO:0000259" key="2">
    <source>
        <dbReference type="Pfam" id="PF22725"/>
    </source>
</evidence>
<feature type="domain" description="Gfo/Idh/MocA-like oxidoreductase N-terminal" evidence="1">
    <location>
        <begin position="3"/>
        <end position="121"/>
    </location>
</feature>
<dbReference type="Gene3D" id="3.40.50.720">
    <property type="entry name" value="NAD(P)-binding Rossmann-like Domain"/>
    <property type="match status" value="1"/>
</dbReference>
<dbReference type="AlphaFoldDB" id="A0A7C3N6G4"/>
<dbReference type="SUPFAM" id="SSF51735">
    <property type="entry name" value="NAD(P)-binding Rossmann-fold domains"/>
    <property type="match status" value="1"/>
</dbReference>
<reference evidence="3" key="1">
    <citation type="journal article" date="2020" name="mSystems">
        <title>Genome- and Community-Level Interaction Insights into Carbon Utilization and Element Cycling Functions of Hydrothermarchaeota in Hydrothermal Sediment.</title>
        <authorList>
            <person name="Zhou Z."/>
            <person name="Liu Y."/>
            <person name="Xu W."/>
            <person name="Pan J."/>
            <person name="Luo Z.H."/>
            <person name="Li M."/>
        </authorList>
    </citation>
    <scope>NUCLEOTIDE SEQUENCE [LARGE SCALE GENOMIC DNA]</scope>
    <source>
        <strain evidence="3">SpSt-464</strain>
    </source>
</reference>
<dbReference type="Pfam" id="PF01408">
    <property type="entry name" value="GFO_IDH_MocA"/>
    <property type="match status" value="1"/>
</dbReference>
<dbReference type="EMBL" id="DSTT01000006">
    <property type="protein sequence ID" value="HFK24357.1"/>
    <property type="molecule type" value="Genomic_DNA"/>
</dbReference>
<protein>
    <submittedName>
        <fullName evidence="3">Gfo/Idh/MocA family oxidoreductase</fullName>
    </submittedName>
</protein>
<accession>A0A7C3N6G4</accession>
<comment type="caution">
    <text evidence="3">The sequence shown here is derived from an EMBL/GenBank/DDBJ whole genome shotgun (WGS) entry which is preliminary data.</text>
</comment>
<feature type="domain" description="GFO/IDH/MocA-like oxidoreductase" evidence="2">
    <location>
        <begin position="129"/>
        <end position="238"/>
    </location>
</feature>
<name>A0A7C3N6G4_UNCW3</name>
<dbReference type="PANTHER" id="PTHR43377">
    <property type="entry name" value="BILIVERDIN REDUCTASE A"/>
    <property type="match status" value="1"/>
</dbReference>
<dbReference type="PANTHER" id="PTHR43377:SF6">
    <property type="entry name" value="GFO_IDH_MOCA-LIKE OXIDOREDUCTASE N-TERMINAL DOMAIN-CONTAINING PROTEIN"/>
    <property type="match status" value="1"/>
</dbReference>
<evidence type="ECO:0000259" key="1">
    <source>
        <dbReference type="Pfam" id="PF01408"/>
    </source>
</evidence>
<dbReference type="GO" id="GO:0000166">
    <property type="term" value="F:nucleotide binding"/>
    <property type="evidence" value="ECO:0007669"/>
    <property type="project" value="InterPro"/>
</dbReference>